<dbReference type="RefSeq" id="WP_114705743.1">
    <property type="nucleotide sequence ID" value="NZ_QDKL01000001.1"/>
</dbReference>
<dbReference type="EMBL" id="QDKL01000001">
    <property type="protein sequence ID" value="RZF22797.1"/>
    <property type="molecule type" value="Genomic_DNA"/>
</dbReference>
<evidence type="ECO:0008006" key="4">
    <source>
        <dbReference type="Google" id="ProtNLM"/>
    </source>
</evidence>
<dbReference type="InterPro" id="IPR023614">
    <property type="entry name" value="Porin_dom_sf"/>
</dbReference>
<dbReference type="Gene3D" id="2.40.160.10">
    <property type="entry name" value="Porin"/>
    <property type="match status" value="1"/>
</dbReference>
<dbReference type="PROSITE" id="PS51257">
    <property type="entry name" value="PROKAR_LIPOPROTEIN"/>
    <property type="match status" value="1"/>
</dbReference>
<keyword evidence="3" id="KW-1185">Reference proteome</keyword>
<organism evidence="2 3">
    <name type="scientific">Halobacteriovorax vibrionivorans</name>
    <dbReference type="NCBI Taxonomy" id="2152716"/>
    <lineage>
        <taxon>Bacteria</taxon>
        <taxon>Pseudomonadati</taxon>
        <taxon>Bdellovibrionota</taxon>
        <taxon>Bacteriovoracia</taxon>
        <taxon>Bacteriovoracales</taxon>
        <taxon>Halobacteriovoraceae</taxon>
        <taxon>Halobacteriovorax</taxon>
    </lineage>
</organism>
<evidence type="ECO:0000313" key="3">
    <source>
        <dbReference type="Proteomes" id="UP000443582"/>
    </source>
</evidence>
<keyword evidence="1" id="KW-0732">Signal</keyword>
<evidence type="ECO:0000256" key="1">
    <source>
        <dbReference type="SAM" id="SignalP"/>
    </source>
</evidence>
<feature type="chain" id="PRO_5045384726" description="Outer membrane protein beta-barrel domain-containing protein" evidence="1">
    <location>
        <begin position="18"/>
        <end position="190"/>
    </location>
</feature>
<reference evidence="3" key="1">
    <citation type="journal article" date="2019" name="Int. J. Syst. Evol. Microbiol.">
        <title>Halobacteriovorax valvorus sp. nov., a novel prokaryotic predator isolated from coastal seawater of China.</title>
        <authorList>
            <person name="Chen M.-X."/>
        </authorList>
    </citation>
    <scope>NUCLEOTIDE SEQUENCE [LARGE SCALE GENOMIC DNA]</scope>
    <source>
        <strain evidence="3">BL9</strain>
    </source>
</reference>
<dbReference type="SUPFAM" id="SSF56925">
    <property type="entry name" value="OMPA-like"/>
    <property type="match status" value="1"/>
</dbReference>
<gene>
    <name evidence="2" type="ORF">DAY19_03220</name>
</gene>
<dbReference type="Proteomes" id="UP000443582">
    <property type="component" value="Unassembled WGS sequence"/>
</dbReference>
<feature type="signal peptide" evidence="1">
    <location>
        <begin position="1"/>
        <end position="17"/>
    </location>
</feature>
<evidence type="ECO:0000313" key="2">
    <source>
        <dbReference type="EMBL" id="RZF22797.1"/>
    </source>
</evidence>
<accession>A0ABY0IJI9</accession>
<comment type="caution">
    <text evidence="2">The sequence shown here is derived from an EMBL/GenBank/DDBJ whole genome shotgun (WGS) entry which is preliminary data.</text>
</comment>
<proteinExistence type="predicted"/>
<dbReference type="InterPro" id="IPR011250">
    <property type="entry name" value="OMP/PagP_B-barrel"/>
</dbReference>
<name>A0ABY0IJI9_9BACT</name>
<sequence length="190" mass="21679">MKVFLPLFILVFLTSCAAKYGIVAGAQMPKYEEDVTIIDLFGGSDTDLEPYTTDGTGFHIGISEETDWLLTKISYYQNTYSNESYKLESSTIKTDLKESGVMGTTGFKLWWFQPLFGFKYVSREYSNPQAPSDTNYILWTLGMDIEVPMSKRFYVYGGYHYSSGSDLDITHDTEFTVKTMVLGLRYNFSE</sequence>
<protein>
    <recommendedName>
        <fullName evidence="4">Outer membrane protein beta-barrel domain-containing protein</fullName>
    </recommendedName>
</protein>